<evidence type="ECO:0000256" key="3">
    <source>
        <dbReference type="SAM" id="MobiDB-lite"/>
    </source>
</evidence>
<name>A0A6A4VUS6_AMPAM</name>
<keyword evidence="7" id="KW-1185">Reference proteome</keyword>
<feature type="domain" description="Kazal-like" evidence="5">
    <location>
        <begin position="76"/>
        <end position="144"/>
    </location>
</feature>
<dbReference type="SUPFAM" id="SSF100895">
    <property type="entry name" value="Kazal-type serine protease inhibitors"/>
    <property type="match status" value="4"/>
</dbReference>
<dbReference type="InterPro" id="IPR002350">
    <property type="entry name" value="Kazal_dom"/>
</dbReference>
<dbReference type="GO" id="GO:0005576">
    <property type="term" value="C:extracellular region"/>
    <property type="evidence" value="ECO:0007669"/>
    <property type="project" value="TreeGrafter"/>
</dbReference>
<feature type="domain" description="Kazal-like" evidence="5">
    <location>
        <begin position="238"/>
        <end position="291"/>
    </location>
</feature>
<reference evidence="6 7" key="1">
    <citation type="submission" date="2019-07" db="EMBL/GenBank/DDBJ databases">
        <title>Draft genome assembly of a fouling barnacle, Amphibalanus amphitrite (Darwin, 1854): The first reference genome for Thecostraca.</title>
        <authorList>
            <person name="Kim W."/>
        </authorList>
    </citation>
    <scope>NUCLEOTIDE SEQUENCE [LARGE SCALE GENOMIC DNA]</scope>
    <source>
        <strain evidence="6">SNU_AA5</strain>
        <tissue evidence="6">Soma without cirri and trophi</tissue>
    </source>
</reference>
<keyword evidence="2" id="KW-0245">EGF-like domain</keyword>
<dbReference type="SMART" id="SM00274">
    <property type="entry name" value="FOLN"/>
    <property type="match status" value="4"/>
</dbReference>
<comment type="caution">
    <text evidence="2">Lacks conserved residue(s) required for the propagation of feature annotation.</text>
</comment>
<feature type="domain" description="EGF-like" evidence="4">
    <location>
        <begin position="218"/>
        <end position="250"/>
    </location>
</feature>
<feature type="region of interest" description="Disordered" evidence="3">
    <location>
        <begin position="361"/>
        <end position="382"/>
    </location>
</feature>
<dbReference type="SMART" id="SM00280">
    <property type="entry name" value="KAZAL"/>
    <property type="match status" value="4"/>
</dbReference>
<dbReference type="PANTHER" id="PTHR10913:SF78">
    <property type="entry name" value="AGRIN"/>
    <property type="match status" value="1"/>
</dbReference>
<evidence type="ECO:0000259" key="4">
    <source>
        <dbReference type="PROSITE" id="PS50026"/>
    </source>
</evidence>
<feature type="domain" description="Kazal-like" evidence="5">
    <location>
        <begin position="150"/>
        <end position="218"/>
    </location>
</feature>
<evidence type="ECO:0000313" key="7">
    <source>
        <dbReference type="Proteomes" id="UP000440578"/>
    </source>
</evidence>
<evidence type="ECO:0000256" key="2">
    <source>
        <dbReference type="PROSITE-ProRule" id="PRU00076"/>
    </source>
</evidence>
<dbReference type="InterPro" id="IPR036058">
    <property type="entry name" value="Kazal_dom_sf"/>
</dbReference>
<dbReference type="InterPro" id="IPR000742">
    <property type="entry name" value="EGF"/>
</dbReference>
<accession>A0A6A4VUS6</accession>
<dbReference type="Proteomes" id="UP000440578">
    <property type="component" value="Unassembled WGS sequence"/>
</dbReference>
<dbReference type="PROSITE" id="PS51465">
    <property type="entry name" value="KAZAL_2"/>
    <property type="match status" value="4"/>
</dbReference>
<dbReference type="InterPro" id="IPR003645">
    <property type="entry name" value="Fol_N"/>
</dbReference>
<feature type="domain" description="Kazal-like" evidence="5">
    <location>
        <begin position="293"/>
        <end position="361"/>
    </location>
</feature>
<dbReference type="Pfam" id="PF07648">
    <property type="entry name" value="Kazal_2"/>
    <property type="match status" value="4"/>
</dbReference>
<dbReference type="PANTHER" id="PTHR10913">
    <property type="entry name" value="FOLLISTATIN-RELATED"/>
    <property type="match status" value="1"/>
</dbReference>
<dbReference type="EMBL" id="VIIS01001463">
    <property type="protein sequence ID" value="KAF0297875.1"/>
    <property type="molecule type" value="Genomic_DNA"/>
</dbReference>
<sequence length="396" mass="43126">MLCRITIFLPAHATDLLQKCPSSINPVHKPVHASSIFIWSFPNPSSPRLAPNHFCSKPSLYNPPPLPLFVSTDPCASVSCPKYQVCQLDASRQASCRCSDHCERRVAPVCASDGLTYESLCAMQVEACRSRRQLKVIYQGKCSSGVNPCSALRCSEYERCEIDRGGVARCTCPDTCEPVVRPVCASDGRTYDNTCRLELERCRSGRAMHALHHGVCGTQDPCATHRCPYGGVCRSNGPGSEPRCDCPHCSDEYSPVCATDGTSYNNECKLRLEACEKRLDLRVQYIGLCKGCENKHCPHYGICESRPNGEAACTCPRTCVPHNDPVCGIDGVTYANECEMKVAACNKQQFVTAAYKGDCGRSPGTPERTGGAGKGVAWRTQRGESSVKEIGLKLHG</sequence>
<dbReference type="OrthoDB" id="88467at2759"/>
<evidence type="ECO:0000313" key="6">
    <source>
        <dbReference type="EMBL" id="KAF0297875.1"/>
    </source>
</evidence>
<dbReference type="InterPro" id="IPR050653">
    <property type="entry name" value="Prot_Inhib_GrowthFact_Antg"/>
</dbReference>
<gene>
    <name evidence="6" type="primary">Agrn_1</name>
    <name evidence="6" type="ORF">FJT64_004739</name>
</gene>
<protein>
    <submittedName>
        <fullName evidence="6">Agrin</fullName>
    </submittedName>
</protein>
<dbReference type="CDD" id="cd00104">
    <property type="entry name" value="KAZAL_FS"/>
    <property type="match status" value="4"/>
</dbReference>
<organism evidence="6 7">
    <name type="scientific">Amphibalanus amphitrite</name>
    <name type="common">Striped barnacle</name>
    <name type="synonym">Balanus amphitrite</name>
    <dbReference type="NCBI Taxonomy" id="1232801"/>
    <lineage>
        <taxon>Eukaryota</taxon>
        <taxon>Metazoa</taxon>
        <taxon>Ecdysozoa</taxon>
        <taxon>Arthropoda</taxon>
        <taxon>Crustacea</taxon>
        <taxon>Multicrustacea</taxon>
        <taxon>Cirripedia</taxon>
        <taxon>Thoracica</taxon>
        <taxon>Thoracicalcarea</taxon>
        <taxon>Balanomorpha</taxon>
        <taxon>Balanoidea</taxon>
        <taxon>Balanidae</taxon>
        <taxon>Amphibalaninae</taxon>
        <taxon>Amphibalanus</taxon>
    </lineage>
</organism>
<dbReference type="PROSITE" id="PS50026">
    <property type="entry name" value="EGF_3"/>
    <property type="match status" value="1"/>
</dbReference>
<comment type="caution">
    <text evidence="6">The sequence shown here is derived from an EMBL/GenBank/DDBJ whole genome shotgun (WGS) entry which is preliminary data.</text>
</comment>
<dbReference type="Gene3D" id="3.30.60.30">
    <property type="match status" value="4"/>
</dbReference>
<evidence type="ECO:0000259" key="5">
    <source>
        <dbReference type="PROSITE" id="PS51465"/>
    </source>
</evidence>
<dbReference type="FunFam" id="3.30.60.30:FF:000024">
    <property type="entry name" value="Transmembrane agrin"/>
    <property type="match status" value="1"/>
</dbReference>
<feature type="disulfide bond" evidence="2">
    <location>
        <begin position="227"/>
        <end position="244"/>
    </location>
</feature>
<proteinExistence type="predicted"/>
<evidence type="ECO:0000256" key="1">
    <source>
        <dbReference type="ARBA" id="ARBA00023157"/>
    </source>
</evidence>
<dbReference type="GO" id="GO:0030154">
    <property type="term" value="P:cell differentiation"/>
    <property type="evidence" value="ECO:0007669"/>
    <property type="project" value="TreeGrafter"/>
</dbReference>
<keyword evidence="1 2" id="KW-1015">Disulfide bond</keyword>
<dbReference type="AlphaFoldDB" id="A0A6A4VUS6"/>